<protein>
    <submittedName>
        <fullName evidence="14">Cell division cycle 5-like protein</fullName>
    </submittedName>
</protein>
<evidence type="ECO:0000256" key="9">
    <source>
        <dbReference type="SAM" id="Coils"/>
    </source>
</evidence>
<feature type="compositionally biased region" description="Basic and acidic residues" evidence="10">
    <location>
        <begin position="108"/>
        <end position="127"/>
    </location>
</feature>
<dbReference type="CDD" id="cd00167">
    <property type="entry name" value="SANT"/>
    <property type="match status" value="1"/>
</dbReference>
<dbReference type="InterPro" id="IPR047240">
    <property type="entry name" value="SANT_CDC5L_II"/>
</dbReference>
<keyword evidence="13" id="KW-1185">Reference proteome</keyword>
<evidence type="ECO:0000256" key="3">
    <source>
        <dbReference type="ARBA" id="ARBA00022664"/>
    </source>
</evidence>
<organism evidence="13 14">
    <name type="scientific">Polistes dominula</name>
    <name type="common">European paper wasp</name>
    <name type="synonym">Vespa dominula</name>
    <dbReference type="NCBI Taxonomy" id="743375"/>
    <lineage>
        <taxon>Eukaryota</taxon>
        <taxon>Metazoa</taxon>
        <taxon>Ecdysozoa</taxon>
        <taxon>Arthropoda</taxon>
        <taxon>Hexapoda</taxon>
        <taxon>Insecta</taxon>
        <taxon>Pterygota</taxon>
        <taxon>Neoptera</taxon>
        <taxon>Endopterygota</taxon>
        <taxon>Hymenoptera</taxon>
        <taxon>Apocrita</taxon>
        <taxon>Aculeata</taxon>
        <taxon>Vespoidea</taxon>
        <taxon>Vespidae</taxon>
        <taxon>Polistinae</taxon>
        <taxon>Polistini</taxon>
        <taxon>Polistes</taxon>
    </lineage>
</organism>
<evidence type="ECO:0000256" key="10">
    <source>
        <dbReference type="SAM" id="MobiDB-lite"/>
    </source>
</evidence>
<evidence type="ECO:0000256" key="7">
    <source>
        <dbReference type="ARBA" id="ARBA00023187"/>
    </source>
</evidence>
<proteinExistence type="inferred from homology"/>
<evidence type="ECO:0000256" key="5">
    <source>
        <dbReference type="ARBA" id="ARBA00022737"/>
    </source>
</evidence>
<gene>
    <name evidence="14" type="primary">LOC107071403</name>
</gene>
<evidence type="ECO:0000313" key="14">
    <source>
        <dbReference type="RefSeq" id="XP_015185867.1"/>
    </source>
</evidence>
<feature type="domain" description="HTH myb-type" evidence="12">
    <location>
        <begin position="1"/>
        <end position="58"/>
    </location>
</feature>
<dbReference type="Pfam" id="PF13921">
    <property type="entry name" value="Myb_DNA-bind_6"/>
    <property type="match status" value="1"/>
</dbReference>
<accession>A0ABM1J080</accession>
<dbReference type="Gene3D" id="1.10.10.60">
    <property type="entry name" value="Homeodomain-like"/>
    <property type="match status" value="2"/>
</dbReference>
<name>A0ABM1J080_POLDO</name>
<dbReference type="InterPro" id="IPR001005">
    <property type="entry name" value="SANT/Myb"/>
</dbReference>
<dbReference type="RefSeq" id="XP_015185867.1">
    <property type="nucleotide sequence ID" value="XM_015330381.1"/>
</dbReference>
<dbReference type="SMART" id="SM00717">
    <property type="entry name" value="SANT"/>
    <property type="match status" value="2"/>
</dbReference>
<evidence type="ECO:0000256" key="8">
    <source>
        <dbReference type="ARBA" id="ARBA00023242"/>
    </source>
</evidence>
<keyword evidence="4" id="KW-0747">Spliceosome</keyword>
<evidence type="ECO:0000256" key="6">
    <source>
        <dbReference type="ARBA" id="ARBA00023125"/>
    </source>
</evidence>
<feature type="region of interest" description="Disordered" evidence="10">
    <location>
        <begin position="108"/>
        <end position="145"/>
    </location>
</feature>
<sequence length="779" mass="89084">MPRIMIKGGVWRNTEDEILKAAVMKYGKNQWSRIASLLHRKSAKQCKARWFEWLDPSIKKTEWSREEDEKLLHLAKLMPTQWRTIAPIVGRTAAQCLERYEFLLDQAQKKEEGDDAADDPRKLKPGEIDPNPETKPARPDPKDMDEDELEMLSEARARLANTQGKKAKRKAREKQLEEARRLAALQKRRELRAAGITVSQKNKRKRGLNYNSEIPFEKRPAPGFYDTSNEHIDPLSIDFSKMRQQQLDGDHKQEKEEIERRKDKLKLKQRKENDIPMGMLNNEEPMIKRSKLVLPEPQISDQELQQVVKLGRASEVAREVATESGITLSDSLLADYSLPTNVAVTPRTPAVQDKILQEAQNVMALTHVDTPLKGGINTPLNNSDFSGVVPVTPAIATPNTILATPFRSQRNDGTPLNSFNTPASSRQQNGVLATPVRDKLNINPDDGIAGSETPLIQKQAKEQLRAGLIALPAPRNDYEIVVPDDESVDENTSTPANDIVEDQADIDVRQQQELLEQKKRELARRSQVIQRDLPRPVDVNMNILRPFVDTSLTDMQRAEELIKREMITMMQYDALQNPVQQNRKSSSNSLAQAQAYLEQHPYINFEEEELDAAKKLLTDEMNVVKDGMAHGDLSLDAYTTVWEECLSQILYLETQKRYTRATLASKKDRVEACERKLEENRMHMTGEAKKAARMERKLKVLTGGYQTRAQVLIKQLHDLCEQIEQAHLELSTFKFLQNQEEAAVPRRVNALIEDVNRQTERERILQMRYAQLQDKLQQC</sequence>
<evidence type="ECO:0000313" key="13">
    <source>
        <dbReference type="Proteomes" id="UP000694924"/>
    </source>
</evidence>
<dbReference type="Pfam" id="PF11831">
    <property type="entry name" value="Myb_Cef"/>
    <property type="match status" value="1"/>
</dbReference>
<dbReference type="PANTHER" id="PTHR45885">
    <property type="entry name" value="CELL DIVISION CYCLE 5-LIKE PROTEIN"/>
    <property type="match status" value="1"/>
</dbReference>
<evidence type="ECO:0000256" key="2">
    <source>
        <dbReference type="ARBA" id="ARBA00010506"/>
    </source>
</evidence>
<dbReference type="InterPro" id="IPR047242">
    <property type="entry name" value="CDC5L/Cef1"/>
</dbReference>
<dbReference type="GeneID" id="107071403"/>
<dbReference type="PROSITE" id="PS51294">
    <property type="entry name" value="HTH_MYB"/>
    <property type="match status" value="2"/>
</dbReference>
<keyword evidence="7" id="KW-0508">mRNA splicing</keyword>
<keyword evidence="8" id="KW-0539">Nucleus</keyword>
<dbReference type="PANTHER" id="PTHR45885:SF1">
    <property type="entry name" value="CELL DIVISION CYCLE 5-LIKE PROTEIN"/>
    <property type="match status" value="1"/>
</dbReference>
<dbReference type="InterPro" id="IPR017930">
    <property type="entry name" value="Myb_dom"/>
</dbReference>
<dbReference type="InterPro" id="IPR021786">
    <property type="entry name" value="Cdc5p/Cef1_C"/>
</dbReference>
<evidence type="ECO:0000256" key="4">
    <source>
        <dbReference type="ARBA" id="ARBA00022728"/>
    </source>
</evidence>
<evidence type="ECO:0000256" key="1">
    <source>
        <dbReference type="ARBA" id="ARBA00004123"/>
    </source>
</evidence>
<evidence type="ECO:0000259" key="11">
    <source>
        <dbReference type="PROSITE" id="PS50090"/>
    </source>
</evidence>
<feature type="domain" description="HTH myb-type" evidence="12">
    <location>
        <begin position="59"/>
        <end position="108"/>
    </location>
</feature>
<keyword evidence="3" id="KW-0507">mRNA processing</keyword>
<feature type="domain" description="Myb-like" evidence="11">
    <location>
        <begin position="3"/>
        <end position="54"/>
    </location>
</feature>
<comment type="subcellular location">
    <subcellularLocation>
        <location evidence="1">Nucleus</location>
    </subcellularLocation>
</comment>
<dbReference type="InterPro" id="IPR009057">
    <property type="entry name" value="Homeodomain-like_sf"/>
</dbReference>
<keyword evidence="6" id="KW-0238">DNA-binding</keyword>
<keyword evidence="5" id="KW-0677">Repeat</keyword>
<keyword evidence="9" id="KW-0175">Coiled coil</keyword>
<reference evidence="14" key="1">
    <citation type="submission" date="2025-08" db="UniProtKB">
        <authorList>
            <consortium name="RefSeq"/>
        </authorList>
    </citation>
    <scope>IDENTIFICATION</scope>
    <source>
        <tissue evidence="14">Whole body</tissue>
    </source>
</reference>
<dbReference type="Proteomes" id="UP000694924">
    <property type="component" value="Unplaced"/>
</dbReference>
<dbReference type="CDD" id="cd11659">
    <property type="entry name" value="SANT_CDC5_II"/>
    <property type="match status" value="1"/>
</dbReference>
<feature type="coiled-coil region" evidence="9">
    <location>
        <begin position="248"/>
        <end position="275"/>
    </location>
</feature>
<comment type="similarity">
    <text evidence="2">Belongs to the CEF1 family.</text>
</comment>
<dbReference type="PROSITE" id="PS50090">
    <property type="entry name" value="MYB_LIKE"/>
    <property type="match status" value="2"/>
</dbReference>
<evidence type="ECO:0000259" key="12">
    <source>
        <dbReference type="PROSITE" id="PS51294"/>
    </source>
</evidence>
<feature type="domain" description="Myb-like" evidence="11">
    <location>
        <begin position="55"/>
        <end position="104"/>
    </location>
</feature>
<dbReference type="SUPFAM" id="SSF46689">
    <property type="entry name" value="Homeodomain-like"/>
    <property type="match status" value="1"/>
</dbReference>